<evidence type="ECO:0000256" key="6">
    <source>
        <dbReference type="ARBA" id="ARBA00022989"/>
    </source>
</evidence>
<feature type="transmembrane region" description="Helical" evidence="9">
    <location>
        <begin position="155"/>
        <end position="173"/>
    </location>
</feature>
<evidence type="ECO:0000256" key="8">
    <source>
        <dbReference type="ARBA" id="ARBA00045636"/>
    </source>
</evidence>
<name>A0ABT2G1Z0_9BACT</name>
<feature type="transmembrane region" description="Helical" evidence="9">
    <location>
        <begin position="410"/>
        <end position="428"/>
    </location>
</feature>
<evidence type="ECO:0000313" key="10">
    <source>
        <dbReference type="EMBL" id="MCS5489289.1"/>
    </source>
</evidence>
<organism evidence="10 11">
    <name type="scientific">Algoriphagus limi</name>
    <dbReference type="NCBI Taxonomy" id="2975273"/>
    <lineage>
        <taxon>Bacteria</taxon>
        <taxon>Pseudomonadati</taxon>
        <taxon>Bacteroidota</taxon>
        <taxon>Cytophagia</taxon>
        <taxon>Cytophagales</taxon>
        <taxon>Cyclobacteriaceae</taxon>
        <taxon>Algoriphagus</taxon>
    </lineage>
</organism>
<comment type="function">
    <text evidence="8">Major component of the acid-resistance (AR) system allowing enteric pathogens to survive the acidic environment in the stomach. Exchanges extracellular arginine for its intracellular decarboxylation product agmatine (Agm) thereby expelling intracellular protons. Probably undergoes several conformational states in order to translocate the substrate across the membrane; keeps the substrate accessible to only 1 side of the membrane at a time by opening and closing 3 membrane-internal gates.</text>
</comment>
<keyword evidence="7 9" id="KW-0472">Membrane</keyword>
<dbReference type="RefSeq" id="WP_259412962.1">
    <property type="nucleotide sequence ID" value="NZ_JANWGH010000001.1"/>
</dbReference>
<feature type="transmembrane region" description="Helical" evidence="9">
    <location>
        <begin position="189"/>
        <end position="206"/>
    </location>
</feature>
<dbReference type="Proteomes" id="UP001206788">
    <property type="component" value="Unassembled WGS sequence"/>
</dbReference>
<evidence type="ECO:0000256" key="5">
    <source>
        <dbReference type="ARBA" id="ARBA00022692"/>
    </source>
</evidence>
<comment type="subcellular location">
    <subcellularLocation>
        <location evidence="1">Cell membrane</location>
        <topology evidence="1">Multi-pass membrane protein</topology>
    </subcellularLocation>
</comment>
<reference evidence="10 11" key="1">
    <citation type="submission" date="2022-08" db="EMBL/GenBank/DDBJ databases">
        <title>Algoriphagus sp. CAU 1643 isolated from mud.</title>
        <authorList>
            <person name="Kim W."/>
        </authorList>
    </citation>
    <scope>NUCLEOTIDE SEQUENCE [LARGE SCALE GENOMIC DNA]</scope>
    <source>
        <strain evidence="10 11">CAU 1643</strain>
    </source>
</reference>
<feature type="transmembrane region" description="Helical" evidence="9">
    <location>
        <begin position="122"/>
        <end position="143"/>
    </location>
</feature>
<proteinExistence type="inferred from homology"/>
<dbReference type="InterPro" id="IPR050367">
    <property type="entry name" value="APC_superfamily"/>
</dbReference>
<gene>
    <name evidence="10" type="ORF">NY014_02540</name>
</gene>
<feature type="transmembrane region" description="Helical" evidence="9">
    <location>
        <begin position="319"/>
        <end position="339"/>
    </location>
</feature>
<keyword evidence="4" id="KW-1003">Cell membrane</keyword>
<evidence type="ECO:0000313" key="11">
    <source>
        <dbReference type="Proteomes" id="UP001206788"/>
    </source>
</evidence>
<dbReference type="Gene3D" id="1.20.1740.10">
    <property type="entry name" value="Amino acid/polyamine transporter I"/>
    <property type="match status" value="1"/>
</dbReference>
<dbReference type="Pfam" id="PF13520">
    <property type="entry name" value="AA_permease_2"/>
    <property type="match status" value="1"/>
</dbReference>
<dbReference type="PANTHER" id="PTHR42770">
    <property type="entry name" value="AMINO ACID TRANSPORTER-RELATED"/>
    <property type="match status" value="1"/>
</dbReference>
<feature type="transmembrane region" description="Helical" evidence="9">
    <location>
        <begin position="388"/>
        <end position="404"/>
    </location>
</feature>
<evidence type="ECO:0000256" key="9">
    <source>
        <dbReference type="SAM" id="Phobius"/>
    </source>
</evidence>
<evidence type="ECO:0000256" key="4">
    <source>
        <dbReference type="ARBA" id="ARBA00022475"/>
    </source>
</evidence>
<dbReference type="PIRSF" id="PIRSF006060">
    <property type="entry name" value="AA_transporter"/>
    <property type="match status" value="1"/>
</dbReference>
<evidence type="ECO:0000256" key="1">
    <source>
        <dbReference type="ARBA" id="ARBA00004651"/>
    </source>
</evidence>
<dbReference type="EMBL" id="JANWGH010000001">
    <property type="protein sequence ID" value="MCS5489289.1"/>
    <property type="molecule type" value="Genomic_DNA"/>
</dbReference>
<feature type="transmembrane region" description="Helical" evidence="9">
    <location>
        <begin position="9"/>
        <end position="30"/>
    </location>
</feature>
<evidence type="ECO:0000256" key="3">
    <source>
        <dbReference type="ARBA" id="ARBA00021069"/>
    </source>
</evidence>
<comment type="caution">
    <text evidence="10">The sequence shown here is derived from an EMBL/GenBank/DDBJ whole genome shotgun (WGS) entry which is preliminary data.</text>
</comment>
<comment type="similarity">
    <text evidence="2">Belongs to the amino acid-polyamine-organocation (APC) superfamily. Basic amino acid/polyamine antiporter (APA) (TC 2.A.3.2) family.</text>
</comment>
<keyword evidence="5 9" id="KW-0812">Transmembrane</keyword>
<feature type="transmembrane region" description="Helical" evidence="9">
    <location>
        <begin position="227"/>
        <end position="249"/>
    </location>
</feature>
<evidence type="ECO:0000256" key="7">
    <source>
        <dbReference type="ARBA" id="ARBA00023136"/>
    </source>
</evidence>
<feature type="transmembrane region" description="Helical" evidence="9">
    <location>
        <begin position="42"/>
        <end position="62"/>
    </location>
</feature>
<sequence>MKNSSIRQLGLITVISLVAGGMIGSGIFSLPAVLGQLGAISLLGWILAAAGAYTLAIILGKLSKAIPESGGAYAYTKSAFGELSAFLVAWGYWLSTCTTNAAIALAFTGYLSVFFPVLESSLAGFSATALAAIWSLTALNYYSIRSSGNLQVVTTLLKILPLLIVAIGGFFFFDSSHFQPLNLSGGSDFQAITTASVLCFFAFMGIEAATIPADNIKNPKRNIPKGTLIGVSLVVFLYLFSTISLFGVLSPSELASSLAPLSDAGVLIFGKNSSYIIALGACISTFGALNAWILIQGQISYSMAKDGLLPKKLANKNRFGIPGNGLIFSSLLVTVVMIFNFSESFGNVYSFMIRLTTVTSLFFYLSASLSFGYFCYRGRFGFSLNAKTVFLTLLGLGFSLWLFAGSGLEAILWGMGGIALGLPVYFWSKKKNEG</sequence>
<feature type="transmembrane region" description="Helical" evidence="9">
    <location>
        <begin position="275"/>
        <end position="295"/>
    </location>
</feature>
<feature type="transmembrane region" description="Helical" evidence="9">
    <location>
        <begin position="83"/>
        <end position="110"/>
    </location>
</feature>
<keyword evidence="11" id="KW-1185">Reference proteome</keyword>
<accession>A0ABT2G1Z0</accession>
<protein>
    <recommendedName>
        <fullName evidence="3">Arginine/agmatine antiporter</fullName>
    </recommendedName>
</protein>
<feature type="transmembrane region" description="Helical" evidence="9">
    <location>
        <begin position="351"/>
        <end position="376"/>
    </location>
</feature>
<dbReference type="PANTHER" id="PTHR42770:SF18">
    <property type="entry name" value="ARGININE_AGMATINE ANTIPORTER"/>
    <property type="match status" value="1"/>
</dbReference>
<evidence type="ECO:0000256" key="2">
    <source>
        <dbReference type="ARBA" id="ARBA00008220"/>
    </source>
</evidence>
<keyword evidence="6 9" id="KW-1133">Transmembrane helix</keyword>
<dbReference type="InterPro" id="IPR002293">
    <property type="entry name" value="AA/rel_permease1"/>
</dbReference>